<keyword evidence="1" id="KW-0812">Transmembrane</keyword>
<evidence type="ECO:0000313" key="2">
    <source>
        <dbReference type="EMBL" id="AXK46239.1"/>
    </source>
</evidence>
<dbReference type="Proteomes" id="UP000282185">
    <property type="component" value="Unassembled WGS sequence"/>
</dbReference>
<feature type="transmembrane region" description="Helical" evidence="1">
    <location>
        <begin position="84"/>
        <end position="105"/>
    </location>
</feature>
<evidence type="ECO:0000313" key="3">
    <source>
        <dbReference type="EMBL" id="RRR23979.1"/>
    </source>
</evidence>
<dbReference type="AlphaFoldDB" id="A0A345YQN7"/>
<evidence type="ECO:0000256" key="1">
    <source>
        <dbReference type="SAM" id="Phobius"/>
    </source>
</evidence>
<keyword evidence="1" id="KW-1133">Transmembrane helix</keyword>
<feature type="transmembrane region" description="Helical" evidence="1">
    <location>
        <begin position="338"/>
        <end position="358"/>
    </location>
</feature>
<reference evidence="3 5" key="2">
    <citation type="submission" date="2018-08" db="EMBL/GenBank/DDBJ databases">
        <title>Brachybacterium saurashtrense DSM 23186.</title>
        <authorList>
            <person name="Li Y."/>
        </authorList>
    </citation>
    <scope>NUCLEOTIDE SEQUENCE [LARGE SCALE GENOMIC DNA]</scope>
    <source>
        <strain evidence="3 5">DSM 23186</strain>
    </source>
</reference>
<dbReference type="Pfam" id="PF12679">
    <property type="entry name" value="ABC2_membrane_2"/>
    <property type="match status" value="1"/>
</dbReference>
<dbReference type="EMBL" id="CP031356">
    <property type="protein sequence ID" value="AXK46239.1"/>
    <property type="molecule type" value="Genomic_DNA"/>
</dbReference>
<protein>
    <submittedName>
        <fullName evidence="3">ABC transporter permease</fullName>
    </submittedName>
</protein>
<sequence>MSSPTTAPPTHDPVGRRRPLNGALALRPRGLWLVTSLELRQRLRSARWYVALGVWTLALLFIGALGLAPTLYSSQWDQLEPVAAVVFSLQIILVLFAMLLVVPALSAGSINGDRTAGTLATLQASLLSPAEIVLGKLLAGFLTGLAFLVLALPSVVPIAVLGGVGPLYFLRVVLVIVLLTLCVTAVGLGLSALTQRQLGSVVLAYVLVFGLTAVLPVTWGVSAVFLQQEREVVSYHATYSTDGAPETCEQHMGTQRVPRVDLTLPLMWGNPVVLLAEAAPALPQDYWRDDGENPDALRMIKAGMRSAAAIAHPATSNYCEPGLAGYPQQLGDPPNRPIWPMGLALWLLGGTGATAVALQRLRIPVRRLGKGTRIA</sequence>
<organism evidence="3 5">
    <name type="scientific">Brachybacterium saurashtrense</name>
    <dbReference type="NCBI Taxonomy" id="556288"/>
    <lineage>
        <taxon>Bacteria</taxon>
        <taxon>Bacillati</taxon>
        <taxon>Actinomycetota</taxon>
        <taxon>Actinomycetes</taxon>
        <taxon>Micrococcales</taxon>
        <taxon>Dermabacteraceae</taxon>
        <taxon>Brachybacterium</taxon>
    </lineage>
</organism>
<dbReference type="KEGG" id="bsau:DWV08_11885"/>
<keyword evidence="4" id="KW-1185">Reference proteome</keyword>
<reference evidence="2 4" key="1">
    <citation type="submission" date="2018-07" db="EMBL/GenBank/DDBJ databases">
        <title>Brachybacterium saurashtrense DSM 23186 genome sequence.</title>
        <authorList>
            <person name="Guo L."/>
        </authorList>
    </citation>
    <scope>NUCLEOTIDE SEQUENCE [LARGE SCALE GENOMIC DNA]</scope>
    <source>
        <strain evidence="2 4">DSM 23186</strain>
    </source>
</reference>
<name>A0A345YQN7_9MICO</name>
<dbReference type="EMBL" id="QSWH01000002">
    <property type="protein sequence ID" value="RRR23979.1"/>
    <property type="molecule type" value="Genomic_DNA"/>
</dbReference>
<evidence type="ECO:0000313" key="5">
    <source>
        <dbReference type="Proteomes" id="UP000282185"/>
    </source>
</evidence>
<evidence type="ECO:0000313" key="4">
    <source>
        <dbReference type="Proteomes" id="UP000254236"/>
    </source>
</evidence>
<accession>A0A345YQN7</accession>
<dbReference type="RefSeq" id="WP_115413989.1">
    <property type="nucleotide sequence ID" value="NZ_CP031356.1"/>
</dbReference>
<dbReference type="OrthoDB" id="149032at2"/>
<dbReference type="PANTHER" id="PTHR43471">
    <property type="entry name" value="ABC TRANSPORTER PERMEASE"/>
    <property type="match status" value="1"/>
</dbReference>
<feature type="transmembrane region" description="Helical" evidence="1">
    <location>
        <begin position="48"/>
        <end position="72"/>
    </location>
</feature>
<proteinExistence type="predicted"/>
<feature type="transmembrane region" description="Helical" evidence="1">
    <location>
        <begin position="202"/>
        <end position="226"/>
    </location>
</feature>
<gene>
    <name evidence="2" type="ORF">DWV08_11885</name>
    <name evidence="3" type="ORF">DXU92_03635</name>
</gene>
<feature type="transmembrane region" description="Helical" evidence="1">
    <location>
        <begin position="168"/>
        <end position="190"/>
    </location>
</feature>
<dbReference type="Proteomes" id="UP000254236">
    <property type="component" value="Chromosome"/>
</dbReference>
<dbReference type="GO" id="GO:0140359">
    <property type="term" value="F:ABC-type transporter activity"/>
    <property type="evidence" value="ECO:0007669"/>
    <property type="project" value="InterPro"/>
</dbReference>
<feature type="transmembrane region" description="Helical" evidence="1">
    <location>
        <begin position="137"/>
        <end position="162"/>
    </location>
</feature>
<keyword evidence="1" id="KW-0472">Membrane</keyword>
<dbReference type="GO" id="GO:0005886">
    <property type="term" value="C:plasma membrane"/>
    <property type="evidence" value="ECO:0007669"/>
    <property type="project" value="UniProtKB-SubCell"/>
</dbReference>